<evidence type="ECO:0000313" key="1">
    <source>
        <dbReference type="EMBL" id="KDR94999.1"/>
    </source>
</evidence>
<accession>A0A069RD65</accession>
<dbReference type="Proteomes" id="UP000027946">
    <property type="component" value="Unassembled WGS sequence"/>
</dbReference>
<comment type="caution">
    <text evidence="1">The sequence shown here is derived from an EMBL/GenBank/DDBJ whole genome shotgun (WGS) entry which is preliminary data.</text>
</comment>
<keyword evidence="2" id="KW-1185">Reference proteome</keyword>
<evidence type="ECO:0000313" key="2">
    <source>
        <dbReference type="Proteomes" id="UP000027946"/>
    </source>
</evidence>
<sequence>MEILMNWKGVMESRIAHSRHEIELIGIRNCKGDISSLAVFV</sequence>
<organism evidence="1 2">
    <name type="scientific">Peptoclostridium litorale DSM 5388</name>
    <dbReference type="NCBI Taxonomy" id="1121324"/>
    <lineage>
        <taxon>Bacteria</taxon>
        <taxon>Bacillati</taxon>
        <taxon>Bacillota</taxon>
        <taxon>Clostridia</taxon>
        <taxon>Peptostreptococcales</taxon>
        <taxon>Peptoclostridiaceae</taxon>
        <taxon>Peptoclostridium</taxon>
    </lineage>
</organism>
<gene>
    <name evidence="1" type="ORF">CLIT_11c00260</name>
</gene>
<name>A0A069RD65_PEPLI</name>
<reference evidence="1 2" key="1">
    <citation type="submission" date="2014-03" db="EMBL/GenBank/DDBJ databases">
        <title>Genome sequence of Clostridium litorale W6, DSM 5388.</title>
        <authorList>
            <person name="Poehlein A."/>
            <person name="Jagirdar A."/>
            <person name="Khonsari B."/>
            <person name="Chibani C.M."/>
            <person name="Gutierrez Gutierrez D.A."/>
            <person name="Davydova E."/>
            <person name="Alghaithi H.S."/>
            <person name="Nair K.P."/>
            <person name="Dhamotharan K."/>
            <person name="Chandran L."/>
            <person name="G W."/>
            <person name="Daniel R."/>
        </authorList>
    </citation>
    <scope>NUCLEOTIDE SEQUENCE [LARGE SCALE GENOMIC DNA]</scope>
    <source>
        <strain evidence="1 2">W6</strain>
    </source>
</reference>
<protein>
    <submittedName>
        <fullName evidence="1">Uncharacterized protein</fullName>
    </submittedName>
</protein>
<dbReference type="EMBL" id="JJMM01000011">
    <property type="protein sequence ID" value="KDR94999.1"/>
    <property type="molecule type" value="Genomic_DNA"/>
</dbReference>
<dbReference type="AlphaFoldDB" id="A0A069RD65"/>
<proteinExistence type="predicted"/>